<feature type="compositionally biased region" description="Polar residues" evidence="1">
    <location>
        <begin position="236"/>
        <end position="246"/>
    </location>
</feature>
<dbReference type="HOGENOM" id="CLU_1061759_0_0_1"/>
<protein>
    <submittedName>
        <fullName evidence="2">Rhinocladiella mackenziei CBS 650.93 unplaced genomic scaffold supercont1.3, whole genome shotgun sequence</fullName>
    </submittedName>
</protein>
<name>A0A0D2H8U2_9EURO</name>
<dbReference type="STRING" id="1442369.A0A0D2H8U2"/>
<feature type="compositionally biased region" description="Polar residues" evidence="1">
    <location>
        <begin position="178"/>
        <end position="195"/>
    </location>
</feature>
<feature type="region of interest" description="Disordered" evidence="1">
    <location>
        <begin position="178"/>
        <end position="260"/>
    </location>
</feature>
<organism evidence="2 3">
    <name type="scientific">Rhinocladiella mackenziei CBS 650.93</name>
    <dbReference type="NCBI Taxonomy" id="1442369"/>
    <lineage>
        <taxon>Eukaryota</taxon>
        <taxon>Fungi</taxon>
        <taxon>Dikarya</taxon>
        <taxon>Ascomycota</taxon>
        <taxon>Pezizomycotina</taxon>
        <taxon>Eurotiomycetes</taxon>
        <taxon>Chaetothyriomycetidae</taxon>
        <taxon>Chaetothyriales</taxon>
        <taxon>Herpotrichiellaceae</taxon>
        <taxon>Rhinocladiella</taxon>
    </lineage>
</organism>
<evidence type="ECO:0000256" key="1">
    <source>
        <dbReference type="SAM" id="MobiDB-lite"/>
    </source>
</evidence>
<dbReference type="OrthoDB" id="3037908at2759"/>
<dbReference type="Proteomes" id="UP000053617">
    <property type="component" value="Unassembled WGS sequence"/>
</dbReference>
<feature type="region of interest" description="Disordered" evidence="1">
    <location>
        <begin position="92"/>
        <end position="160"/>
    </location>
</feature>
<evidence type="ECO:0000313" key="3">
    <source>
        <dbReference type="Proteomes" id="UP000053617"/>
    </source>
</evidence>
<dbReference type="RefSeq" id="XP_013274024.1">
    <property type="nucleotide sequence ID" value="XM_013418570.1"/>
</dbReference>
<accession>A0A0D2H8U2</accession>
<dbReference type="AlphaFoldDB" id="A0A0D2H8U2"/>
<proteinExistence type="predicted"/>
<dbReference type="GeneID" id="25292935"/>
<dbReference type="VEuPathDB" id="FungiDB:Z518_04864"/>
<keyword evidence="3" id="KW-1185">Reference proteome</keyword>
<gene>
    <name evidence="2" type="ORF">Z518_04864</name>
</gene>
<dbReference type="EMBL" id="KN847477">
    <property type="protein sequence ID" value="KIX06888.1"/>
    <property type="molecule type" value="Genomic_DNA"/>
</dbReference>
<sequence>MARGTNLNELVPVTLANHVVSERPSAMVHDPRVADVFILGPPATTATAKAGGNGTEDLTATSRRLQRYETLLNDILPMVSPEVRALIEEARDHDAGASNGSEGTDTDHPFAPPSLLKHDAGPGGRIILPLPVPSPLPPSASGAYDSAPPPSVGGGPPAAAAAAAAPMGSASAGAGISVQTSRRLSPDSASANRLPSITMDGTLIEAGMRDHSPPMGQRSHDSTGSYGQDRLGGRPTSPTSHTSHGGWSNEPLSGRVHADSRTRDYEAATIFPWLKPSKTATVPI</sequence>
<evidence type="ECO:0000313" key="2">
    <source>
        <dbReference type="EMBL" id="KIX06888.1"/>
    </source>
</evidence>
<reference evidence="2 3" key="1">
    <citation type="submission" date="2015-01" db="EMBL/GenBank/DDBJ databases">
        <title>The Genome Sequence of Rhinocladiella mackenzie CBS 650.93.</title>
        <authorList>
            <consortium name="The Broad Institute Genomics Platform"/>
            <person name="Cuomo C."/>
            <person name="de Hoog S."/>
            <person name="Gorbushina A."/>
            <person name="Stielow B."/>
            <person name="Teixiera M."/>
            <person name="Abouelleil A."/>
            <person name="Chapman S.B."/>
            <person name="Priest M."/>
            <person name="Young S.K."/>
            <person name="Wortman J."/>
            <person name="Nusbaum C."/>
            <person name="Birren B."/>
        </authorList>
    </citation>
    <scope>NUCLEOTIDE SEQUENCE [LARGE SCALE GENOMIC DNA]</scope>
    <source>
        <strain evidence="2 3">CBS 650.93</strain>
    </source>
</reference>